<dbReference type="CDD" id="cd00564">
    <property type="entry name" value="TMP_TenI"/>
    <property type="match status" value="1"/>
</dbReference>
<evidence type="ECO:0000259" key="2">
    <source>
        <dbReference type="Pfam" id="PF02581"/>
    </source>
</evidence>
<keyword evidence="4" id="KW-1185">Reference proteome</keyword>
<dbReference type="AlphaFoldDB" id="A0A7W6BLR4"/>
<gene>
    <name evidence="3" type="ORF">GGR43_003020</name>
</gene>
<dbReference type="GO" id="GO:0009228">
    <property type="term" value="P:thiamine biosynthetic process"/>
    <property type="evidence" value="ECO:0007669"/>
    <property type="project" value="UniProtKB-KW"/>
</dbReference>
<dbReference type="GO" id="GO:0004789">
    <property type="term" value="F:thiamine-phosphate diphosphorylase activity"/>
    <property type="evidence" value="ECO:0007669"/>
    <property type="project" value="UniProtKB-EC"/>
</dbReference>
<protein>
    <submittedName>
        <fullName evidence="3">Thiamine-phosphate pyrophosphorylase</fullName>
        <ecNumber evidence="3">2.5.1.3</ecNumber>
    </submittedName>
</protein>
<reference evidence="3 4" key="1">
    <citation type="submission" date="2020-08" db="EMBL/GenBank/DDBJ databases">
        <title>Genomic Encyclopedia of Type Strains, Phase IV (KMG-IV): sequencing the most valuable type-strain genomes for metagenomic binning, comparative biology and taxonomic classification.</title>
        <authorList>
            <person name="Goeker M."/>
        </authorList>
    </citation>
    <scope>NUCLEOTIDE SEQUENCE [LARGE SCALE GENOMIC DNA]</scope>
    <source>
        <strain evidence="3 4">DSM 26189</strain>
    </source>
</reference>
<proteinExistence type="predicted"/>
<evidence type="ECO:0000313" key="4">
    <source>
        <dbReference type="Proteomes" id="UP000571950"/>
    </source>
</evidence>
<dbReference type="Proteomes" id="UP000571950">
    <property type="component" value="Unassembled WGS sequence"/>
</dbReference>
<feature type="domain" description="Thiamine phosphate synthase/TenI" evidence="2">
    <location>
        <begin position="30"/>
        <end position="204"/>
    </location>
</feature>
<feature type="region of interest" description="Disordered" evidence="1">
    <location>
        <begin position="206"/>
        <end position="247"/>
    </location>
</feature>
<evidence type="ECO:0000256" key="1">
    <source>
        <dbReference type="SAM" id="MobiDB-lite"/>
    </source>
</evidence>
<comment type="caution">
    <text evidence="3">The sequence shown here is derived from an EMBL/GenBank/DDBJ whole genome shotgun (WGS) entry which is preliminary data.</text>
</comment>
<dbReference type="Pfam" id="PF02581">
    <property type="entry name" value="TMP-TENI"/>
    <property type="match status" value="1"/>
</dbReference>
<sequence length="247" mass="26943">MEDAIEKPMARFHRKDRLSRTGRPLPRLWLFTDERVDEDALFDALARLPGGSGVVFRHYRLPSDRRRALLRRIGNVARRRGLLLFDAGSDGERSPLQLDGVHRPGWAGAGGSRTLRRAGLLLSMPAHDRRDLVAARRAGADIVFLSPVFSTRSHPGAAALGPIRFGLLTQGAGLPVIALGGMDAARFRRVRPFGAHGWAAIDALSKGGATRSKRRDPNTEEGLGFDRPSPNGNQVRHKRGFSLNGGG</sequence>
<dbReference type="InterPro" id="IPR036206">
    <property type="entry name" value="ThiamineP_synth_sf"/>
</dbReference>
<organism evidence="3 4">
    <name type="scientific">Sphingobium jiangsuense</name>
    <dbReference type="NCBI Taxonomy" id="870476"/>
    <lineage>
        <taxon>Bacteria</taxon>
        <taxon>Pseudomonadati</taxon>
        <taxon>Pseudomonadota</taxon>
        <taxon>Alphaproteobacteria</taxon>
        <taxon>Sphingomonadales</taxon>
        <taxon>Sphingomonadaceae</taxon>
        <taxon>Sphingobium</taxon>
    </lineage>
</organism>
<dbReference type="EC" id="2.5.1.3" evidence="3"/>
<evidence type="ECO:0000313" key="3">
    <source>
        <dbReference type="EMBL" id="MBB3927291.1"/>
    </source>
</evidence>
<dbReference type="InterPro" id="IPR013785">
    <property type="entry name" value="Aldolase_TIM"/>
</dbReference>
<name>A0A7W6BLR4_9SPHN</name>
<dbReference type="EMBL" id="JACIDT010000011">
    <property type="protein sequence ID" value="MBB3927291.1"/>
    <property type="molecule type" value="Genomic_DNA"/>
</dbReference>
<dbReference type="Gene3D" id="3.20.20.70">
    <property type="entry name" value="Aldolase class I"/>
    <property type="match status" value="1"/>
</dbReference>
<dbReference type="InterPro" id="IPR022998">
    <property type="entry name" value="ThiamineP_synth_TenI"/>
</dbReference>
<keyword evidence="3" id="KW-0808">Transferase</keyword>
<dbReference type="RefSeq" id="WP_343054497.1">
    <property type="nucleotide sequence ID" value="NZ_BSPS01000015.1"/>
</dbReference>
<dbReference type="SUPFAM" id="SSF51391">
    <property type="entry name" value="Thiamin phosphate synthase"/>
    <property type="match status" value="1"/>
</dbReference>
<accession>A0A7W6BLR4</accession>